<feature type="region of interest" description="Disordered" evidence="1">
    <location>
        <begin position="27"/>
        <end position="135"/>
    </location>
</feature>
<feature type="compositionally biased region" description="Low complexity" evidence="1">
    <location>
        <begin position="110"/>
        <end position="131"/>
    </location>
</feature>
<name>A0A6C0DTH8_9ZZZZ</name>
<dbReference type="EMBL" id="MN739677">
    <property type="protein sequence ID" value="QHT20256.1"/>
    <property type="molecule type" value="Genomic_DNA"/>
</dbReference>
<dbReference type="AlphaFoldDB" id="A0A6C0DTH8"/>
<proteinExistence type="predicted"/>
<evidence type="ECO:0000256" key="1">
    <source>
        <dbReference type="SAM" id="MobiDB-lite"/>
    </source>
</evidence>
<feature type="compositionally biased region" description="Basic residues" evidence="1">
    <location>
        <begin position="178"/>
        <end position="218"/>
    </location>
</feature>
<reference evidence="2" key="1">
    <citation type="journal article" date="2020" name="Nature">
        <title>Giant virus diversity and host interactions through global metagenomics.</title>
        <authorList>
            <person name="Schulz F."/>
            <person name="Roux S."/>
            <person name="Paez-Espino D."/>
            <person name="Jungbluth S."/>
            <person name="Walsh D.A."/>
            <person name="Denef V.J."/>
            <person name="McMahon K.D."/>
            <person name="Konstantinidis K.T."/>
            <person name="Eloe-Fadrosh E.A."/>
            <person name="Kyrpides N.C."/>
            <person name="Woyke T."/>
        </authorList>
    </citation>
    <scope>NUCLEOTIDE SEQUENCE</scope>
    <source>
        <strain evidence="2">GVMAG-M-3300023174-60</strain>
    </source>
</reference>
<organism evidence="2">
    <name type="scientific">viral metagenome</name>
    <dbReference type="NCBI Taxonomy" id="1070528"/>
    <lineage>
        <taxon>unclassified sequences</taxon>
        <taxon>metagenomes</taxon>
        <taxon>organismal metagenomes</taxon>
    </lineage>
</organism>
<accession>A0A6C0DTH8</accession>
<sequence length="218" mass="23366">MSKNSTAAPAAPATGFFASLANAVTSVLPGNKNSKNKTELPPSPFGSTSSNKTPVPFGTVKNNSGKNNSGKNNSGKNNSGKNNSGKNNSGKNNSGKNNSGKNKAPPPNPFATATNVTVTAPATPVTNPFVPKTTGGMAPVNFSYGPRMQQPSERVMQWATTAGVPTPTGPEMRNVAHGGKRRTHKRRTHRVKHRKSHKKHTRKHRMVKRKTQRNKRRN</sequence>
<feature type="region of interest" description="Disordered" evidence="1">
    <location>
        <begin position="162"/>
        <end position="218"/>
    </location>
</feature>
<feature type="compositionally biased region" description="Low complexity" evidence="1">
    <location>
        <begin position="61"/>
        <end position="103"/>
    </location>
</feature>
<evidence type="ECO:0000313" key="2">
    <source>
        <dbReference type="EMBL" id="QHT20256.1"/>
    </source>
</evidence>
<protein>
    <submittedName>
        <fullName evidence="2">Uncharacterized protein</fullName>
    </submittedName>
</protein>